<organism evidence="6 7">
    <name type="scientific">Yoonia litorea</name>
    <dbReference type="NCBI Taxonomy" id="1123755"/>
    <lineage>
        <taxon>Bacteria</taxon>
        <taxon>Pseudomonadati</taxon>
        <taxon>Pseudomonadota</taxon>
        <taxon>Alphaproteobacteria</taxon>
        <taxon>Rhodobacterales</taxon>
        <taxon>Paracoccaceae</taxon>
        <taxon>Yoonia</taxon>
    </lineage>
</organism>
<dbReference type="STRING" id="1123755.SAMN05444714_2074"/>
<keyword evidence="4" id="KW-0804">Transcription</keyword>
<dbReference type="InterPro" id="IPR036388">
    <property type="entry name" value="WH-like_DNA-bd_sf"/>
</dbReference>
<evidence type="ECO:0000259" key="5">
    <source>
        <dbReference type="PROSITE" id="PS50931"/>
    </source>
</evidence>
<feature type="domain" description="HTH lysR-type" evidence="5">
    <location>
        <begin position="6"/>
        <end position="63"/>
    </location>
</feature>
<accession>A0A1I6MTM5</accession>
<evidence type="ECO:0000256" key="1">
    <source>
        <dbReference type="ARBA" id="ARBA00009437"/>
    </source>
</evidence>
<keyword evidence="7" id="KW-1185">Reference proteome</keyword>
<dbReference type="PROSITE" id="PS50931">
    <property type="entry name" value="HTH_LYSR"/>
    <property type="match status" value="1"/>
</dbReference>
<protein>
    <submittedName>
        <fullName evidence="6">DNA-binding transcriptional regulator, LysR family</fullName>
    </submittedName>
</protein>
<dbReference type="SUPFAM" id="SSF53850">
    <property type="entry name" value="Periplasmic binding protein-like II"/>
    <property type="match status" value="1"/>
</dbReference>
<dbReference type="EMBL" id="FOZM01000002">
    <property type="protein sequence ID" value="SFS19009.1"/>
    <property type="molecule type" value="Genomic_DNA"/>
</dbReference>
<name>A0A1I6MTM5_9RHOB</name>
<dbReference type="RefSeq" id="WP_090207933.1">
    <property type="nucleotide sequence ID" value="NZ_FOZM01000002.1"/>
</dbReference>
<dbReference type="InterPro" id="IPR005119">
    <property type="entry name" value="LysR_subst-bd"/>
</dbReference>
<dbReference type="Pfam" id="PF00126">
    <property type="entry name" value="HTH_1"/>
    <property type="match status" value="1"/>
</dbReference>
<dbReference type="Gene3D" id="3.40.190.10">
    <property type="entry name" value="Periplasmic binding protein-like II"/>
    <property type="match status" value="2"/>
</dbReference>
<dbReference type="PANTHER" id="PTHR30118:SF15">
    <property type="entry name" value="TRANSCRIPTIONAL REGULATORY PROTEIN"/>
    <property type="match status" value="1"/>
</dbReference>
<dbReference type="InterPro" id="IPR037402">
    <property type="entry name" value="YidZ_PBP2"/>
</dbReference>
<gene>
    <name evidence="6" type="ORF">SAMN05444714_2074</name>
</gene>
<dbReference type="OrthoDB" id="528082at2"/>
<keyword evidence="3 6" id="KW-0238">DNA-binding</keyword>
<dbReference type="PANTHER" id="PTHR30118">
    <property type="entry name" value="HTH-TYPE TRANSCRIPTIONAL REGULATOR LEUO-RELATED"/>
    <property type="match status" value="1"/>
</dbReference>
<evidence type="ECO:0000313" key="6">
    <source>
        <dbReference type="EMBL" id="SFS19009.1"/>
    </source>
</evidence>
<dbReference type="GO" id="GO:0003677">
    <property type="term" value="F:DNA binding"/>
    <property type="evidence" value="ECO:0007669"/>
    <property type="project" value="UniProtKB-KW"/>
</dbReference>
<dbReference type="SUPFAM" id="SSF46785">
    <property type="entry name" value="Winged helix' DNA-binding domain"/>
    <property type="match status" value="1"/>
</dbReference>
<dbReference type="Pfam" id="PF03466">
    <property type="entry name" value="LysR_substrate"/>
    <property type="match status" value="1"/>
</dbReference>
<comment type="similarity">
    <text evidence="1">Belongs to the LysR transcriptional regulatory family.</text>
</comment>
<dbReference type="GO" id="GO:0003700">
    <property type="term" value="F:DNA-binding transcription factor activity"/>
    <property type="evidence" value="ECO:0007669"/>
    <property type="project" value="InterPro"/>
</dbReference>
<dbReference type="AlphaFoldDB" id="A0A1I6MTM5"/>
<dbReference type="Gene3D" id="1.10.10.10">
    <property type="entry name" value="Winged helix-like DNA-binding domain superfamily/Winged helix DNA-binding domain"/>
    <property type="match status" value="1"/>
</dbReference>
<keyword evidence="2" id="KW-0805">Transcription regulation</keyword>
<dbReference type="InterPro" id="IPR000847">
    <property type="entry name" value="LysR_HTH_N"/>
</dbReference>
<sequence length="318" mass="35354">MNFRNFDLNLLRVLDALLLERSTVKAGHRIGLSQPAVSAALRRLREATGDALLVRSGQGMIPTDYALEIELPLRLFLGDIERLLSAHQRFDPAEADFAFKIAGSDFYGEFMLPPLVERLQRTAPNVKVQLVDLVVDSHLASLQQYSVDMAMVPKTTLPDWVEGQAVFHSDFAVVASKENARIAHAGLQPGQKVPMDLFCDLGHVLYSPQGNLKAMGDAALERVGRKRRVVMTVPTFSAVWRNVLQTDAVAILPEQLAHKIAGEAELDVFWPPVPVDRVQINMIWHKRFTGSPAHRWMRGLIAEVMAPLNEGYPPLGDI</sequence>
<dbReference type="InterPro" id="IPR050389">
    <property type="entry name" value="LysR-type_TF"/>
</dbReference>
<evidence type="ECO:0000313" key="7">
    <source>
        <dbReference type="Proteomes" id="UP000198926"/>
    </source>
</evidence>
<evidence type="ECO:0000256" key="4">
    <source>
        <dbReference type="ARBA" id="ARBA00023163"/>
    </source>
</evidence>
<reference evidence="6 7" key="1">
    <citation type="submission" date="2016-10" db="EMBL/GenBank/DDBJ databases">
        <authorList>
            <person name="de Groot N.N."/>
        </authorList>
    </citation>
    <scope>NUCLEOTIDE SEQUENCE [LARGE SCALE GENOMIC DNA]</scope>
    <source>
        <strain evidence="6 7">DSM 29433</strain>
    </source>
</reference>
<dbReference type="InterPro" id="IPR036390">
    <property type="entry name" value="WH_DNA-bd_sf"/>
</dbReference>
<proteinExistence type="inferred from homology"/>
<evidence type="ECO:0000256" key="2">
    <source>
        <dbReference type="ARBA" id="ARBA00023015"/>
    </source>
</evidence>
<dbReference type="Proteomes" id="UP000198926">
    <property type="component" value="Unassembled WGS sequence"/>
</dbReference>
<evidence type="ECO:0000256" key="3">
    <source>
        <dbReference type="ARBA" id="ARBA00023125"/>
    </source>
</evidence>
<dbReference type="CDD" id="cd08417">
    <property type="entry name" value="PBP2_Nitroaromatics_like"/>
    <property type="match status" value="1"/>
</dbReference>